<dbReference type="InterPro" id="IPR017441">
    <property type="entry name" value="Protein_kinase_ATP_BS"/>
</dbReference>
<dbReference type="PIRSF" id="PIRSF000654">
    <property type="entry name" value="Integrin-linked_kinase"/>
    <property type="match status" value="1"/>
</dbReference>
<evidence type="ECO:0000256" key="6">
    <source>
        <dbReference type="PROSITE-ProRule" id="PRU10141"/>
    </source>
</evidence>
<evidence type="ECO:0000256" key="2">
    <source>
        <dbReference type="ARBA" id="ARBA00022679"/>
    </source>
</evidence>
<dbReference type="InterPro" id="IPR000719">
    <property type="entry name" value="Prot_kinase_dom"/>
</dbReference>
<organism evidence="9 10">
    <name type="scientific">Brachionus plicatilis</name>
    <name type="common">Marine rotifer</name>
    <name type="synonym">Brachionus muelleri</name>
    <dbReference type="NCBI Taxonomy" id="10195"/>
    <lineage>
        <taxon>Eukaryota</taxon>
        <taxon>Metazoa</taxon>
        <taxon>Spiralia</taxon>
        <taxon>Gnathifera</taxon>
        <taxon>Rotifera</taxon>
        <taxon>Eurotatoria</taxon>
        <taxon>Monogononta</taxon>
        <taxon>Pseudotrocha</taxon>
        <taxon>Ploima</taxon>
        <taxon>Brachionidae</taxon>
        <taxon>Brachionus</taxon>
    </lineage>
</organism>
<protein>
    <submittedName>
        <fullName evidence="9">MAP kinase kinase kinase</fullName>
    </submittedName>
</protein>
<dbReference type="PROSITE" id="PS00108">
    <property type="entry name" value="PROTEIN_KINASE_ST"/>
    <property type="match status" value="1"/>
</dbReference>
<keyword evidence="4 9" id="KW-0418">Kinase</keyword>
<evidence type="ECO:0000256" key="3">
    <source>
        <dbReference type="ARBA" id="ARBA00022741"/>
    </source>
</evidence>
<feature type="binding site" evidence="6">
    <location>
        <position position="75"/>
    </location>
    <ligand>
        <name>ATP</name>
        <dbReference type="ChEBI" id="CHEBI:30616"/>
    </ligand>
</feature>
<dbReference type="Gene3D" id="1.10.510.10">
    <property type="entry name" value="Transferase(Phosphotransferase) domain 1"/>
    <property type="match status" value="1"/>
</dbReference>
<dbReference type="SUPFAM" id="SSF56112">
    <property type="entry name" value="Protein kinase-like (PK-like)"/>
    <property type="match status" value="1"/>
</dbReference>
<evidence type="ECO:0000256" key="4">
    <source>
        <dbReference type="ARBA" id="ARBA00022777"/>
    </source>
</evidence>
<dbReference type="STRING" id="10195.A0A3M7PJE7"/>
<accession>A0A3M7PJE7</accession>
<reference evidence="9 10" key="1">
    <citation type="journal article" date="2018" name="Sci. Rep.">
        <title>Genomic signatures of local adaptation to the degree of environmental predictability in rotifers.</title>
        <authorList>
            <person name="Franch-Gras L."/>
            <person name="Hahn C."/>
            <person name="Garcia-Roger E.M."/>
            <person name="Carmona M.J."/>
            <person name="Serra M."/>
            <person name="Gomez A."/>
        </authorList>
    </citation>
    <scope>NUCLEOTIDE SEQUENCE [LARGE SCALE GENOMIC DNA]</scope>
    <source>
        <strain evidence="9">HYR1</strain>
    </source>
</reference>
<dbReference type="PROSITE" id="PS50011">
    <property type="entry name" value="PROTEIN_KINASE_DOM"/>
    <property type="match status" value="1"/>
</dbReference>
<dbReference type="OrthoDB" id="10020384at2759"/>
<dbReference type="Pfam" id="PF00069">
    <property type="entry name" value="Pkinase"/>
    <property type="match status" value="1"/>
</dbReference>
<evidence type="ECO:0000256" key="7">
    <source>
        <dbReference type="RuleBase" id="RU000304"/>
    </source>
</evidence>
<evidence type="ECO:0000313" key="9">
    <source>
        <dbReference type="EMBL" id="RMZ99128.1"/>
    </source>
</evidence>
<keyword evidence="3 6" id="KW-0547">Nucleotide-binding</keyword>
<dbReference type="PANTHER" id="PTHR11584">
    <property type="entry name" value="SERINE/THREONINE PROTEIN KINASE"/>
    <property type="match status" value="1"/>
</dbReference>
<evidence type="ECO:0000256" key="1">
    <source>
        <dbReference type="ARBA" id="ARBA00022527"/>
    </source>
</evidence>
<dbReference type="AlphaFoldDB" id="A0A3M7PJE7"/>
<dbReference type="InterPro" id="IPR011009">
    <property type="entry name" value="Kinase-like_dom_sf"/>
</dbReference>
<dbReference type="GO" id="GO:0035556">
    <property type="term" value="P:intracellular signal transduction"/>
    <property type="evidence" value="ECO:0007669"/>
    <property type="project" value="UniProtKB-ARBA"/>
</dbReference>
<comment type="caution">
    <text evidence="9">The sequence shown here is derived from an EMBL/GenBank/DDBJ whole genome shotgun (WGS) entry which is preliminary data.</text>
</comment>
<dbReference type="EMBL" id="REGN01010399">
    <property type="protein sequence ID" value="RMZ99128.1"/>
    <property type="molecule type" value="Genomic_DNA"/>
</dbReference>
<evidence type="ECO:0000259" key="8">
    <source>
        <dbReference type="PROSITE" id="PS50011"/>
    </source>
</evidence>
<keyword evidence="10" id="KW-1185">Reference proteome</keyword>
<keyword evidence="5 6" id="KW-0067">ATP-binding</keyword>
<dbReference type="Proteomes" id="UP000276133">
    <property type="component" value="Unassembled WGS sequence"/>
</dbReference>
<comment type="similarity">
    <text evidence="7">Belongs to the protein kinase superfamily.</text>
</comment>
<keyword evidence="2" id="KW-0808">Transferase</keyword>
<gene>
    <name evidence="9" type="ORF">BpHYR1_000533</name>
</gene>
<name>A0A3M7PJE7_BRAPC</name>
<evidence type="ECO:0000256" key="5">
    <source>
        <dbReference type="ARBA" id="ARBA00022840"/>
    </source>
</evidence>
<sequence>MIPSLISGVKSNLYAFFKKVNEGEYNSIHESKIIKYRKIDIIGKGSFGIVYSAVNQNGEMIAVKHKKEPKNVAFKVISNLLFSEELESLNQLNHRNIVRLLGVEFTFKGPISIIMEYIEGVNLEKIIKIQGVLAELTIKTYCRQLIDALAYLHSKNIIHRDIKSTNVMIESENFVKLVDFGMAKKAYPSAYTIQSDSNSTIVGTIAYMAPEIVTLDKYNATIDVFSLGVLIFEMANGEPFLGTKRNPVPLCQSPTMISLDNLSSKANNFMQNCLVKDFKVRPRATMLCMHPFVTR</sequence>
<dbReference type="PROSITE" id="PS00107">
    <property type="entry name" value="PROTEIN_KINASE_ATP"/>
    <property type="match status" value="1"/>
</dbReference>
<dbReference type="InterPro" id="IPR008271">
    <property type="entry name" value="Ser/Thr_kinase_AS"/>
</dbReference>
<evidence type="ECO:0000313" key="10">
    <source>
        <dbReference type="Proteomes" id="UP000276133"/>
    </source>
</evidence>
<dbReference type="GO" id="GO:0004674">
    <property type="term" value="F:protein serine/threonine kinase activity"/>
    <property type="evidence" value="ECO:0007669"/>
    <property type="project" value="UniProtKB-KW"/>
</dbReference>
<dbReference type="GO" id="GO:0005524">
    <property type="term" value="F:ATP binding"/>
    <property type="evidence" value="ECO:0007669"/>
    <property type="project" value="UniProtKB-UniRule"/>
</dbReference>
<feature type="domain" description="Protein kinase" evidence="8">
    <location>
        <begin position="36"/>
        <end position="293"/>
    </location>
</feature>
<dbReference type="SMART" id="SM00220">
    <property type="entry name" value="S_TKc"/>
    <property type="match status" value="1"/>
</dbReference>
<keyword evidence="1 7" id="KW-0723">Serine/threonine-protein kinase</keyword>
<dbReference type="PANTHER" id="PTHR11584:SF369">
    <property type="entry name" value="MITOGEN-ACTIVATED PROTEIN KINASE KINASE KINASE 19-RELATED"/>
    <property type="match status" value="1"/>
</dbReference>
<proteinExistence type="inferred from homology"/>